<dbReference type="OrthoDB" id="9808254at2"/>
<comment type="caution">
    <text evidence="2">The sequence shown here is derived from an EMBL/GenBank/DDBJ whole genome shotgun (WGS) entry which is preliminary data.</text>
</comment>
<dbReference type="InterPro" id="IPR036249">
    <property type="entry name" value="Thioredoxin-like_sf"/>
</dbReference>
<dbReference type="InterPro" id="IPR010634">
    <property type="entry name" value="DUF1223"/>
</dbReference>
<dbReference type="Pfam" id="PF06764">
    <property type="entry name" value="DUF1223"/>
    <property type="match status" value="1"/>
</dbReference>
<gene>
    <name evidence="2" type="ORF">FJM51_02655</name>
</gene>
<dbReference type="RefSeq" id="WP_140452567.1">
    <property type="nucleotide sequence ID" value="NZ_VFRP01000002.1"/>
</dbReference>
<accession>A0A501X105</accession>
<dbReference type="PANTHER" id="PTHR36057">
    <property type="match status" value="1"/>
</dbReference>
<dbReference type="EMBL" id="VFRP01000002">
    <property type="protein sequence ID" value="TPE52946.1"/>
    <property type="molecule type" value="Genomic_DNA"/>
</dbReference>
<dbReference type="AlphaFoldDB" id="A0A501X105"/>
<evidence type="ECO:0000313" key="2">
    <source>
        <dbReference type="EMBL" id="TPE52946.1"/>
    </source>
</evidence>
<dbReference type="SUPFAM" id="SSF52833">
    <property type="entry name" value="Thioredoxin-like"/>
    <property type="match status" value="1"/>
</dbReference>
<reference evidence="2 3" key="1">
    <citation type="submission" date="2019-06" db="EMBL/GenBank/DDBJ databases">
        <title>A novel bacterium of genus Amaricoccus, isolated from marine sediment.</title>
        <authorList>
            <person name="Huang H."/>
            <person name="Mo K."/>
            <person name="Hu Y."/>
        </authorList>
    </citation>
    <scope>NUCLEOTIDE SEQUENCE [LARGE SCALE GENOMIC DNA]</scope>
    <source>
        <strain evidence="2 3">HB172011</strain>
    </source>
</reference>
<dbReference type="PANTHER" id="PTHR36057:SF1">
    <property type="entry name" value="LIPOPROTEIN LIPID ATTACHMENT SITE-LIKE PROTEIN, PUTATIVE (DUF1223)-RELATED"/>
    <property type="match status" value="1"/>
</dbReference>
<keyword evidence="1" id="KW-0732">Signal</keyword>
<keyword evidence="3" id="KW-1185">Reference proteome</keyword>
<dbReference type="Proteomes" id="UP000319255">
    <property type="component" value="Unassembled WGS sequence"/>
</dbReference>
<evidence type="ECO:0000256" key="1">
    <source>
        <dbReference type="SAM" id="SignalP"/>
    </source>
</evidence>
<proteinExistence type="predicted"/>
<feature type="signal peptide" evidence="1">
    <location>
        <begin position="1"/>
        <end position="24"/>
    </location>
</feature>
<protein>
    <submittedName>
        <fullName evidence="2">DUF1223 domain-containing protein</fullName>
    </submittedName>
</protein>
<organism evidence="2 3">
    <name type="scientific">Amaricoccus solimangrovi</name>
    <dbReference type="NCBI Taxonomy" id="2589815"/>
    <lineage>
        <taxon>Bacteria</taxon>
        <taxon>Pseudomonadati</taxon>
        <taxon>Pseudomonadota</taxon>
        <taxon>Alphaproteobacteria</taxon>
        <taxon>Rhodobacterales</taxon>
        <taxon>Paracoccaceae</taxon>
        <taxon>Amaricoccus</taxon>
    </lineage>
</organism>
<name>A0A501X105_9RHOB</name>
<sequence length="250" mass="27108">MRLLACLLTLLIAAPGLVPCSARAQQSAEASVPPLDDAGRVPVVVEFYTSQGCVTCPPADALFGEIAKDRDVIALAMHVTYWDYLGWADIFGKPEFDLRQKAYARVMRQRTLFTPQMIIQGEDMLIGRDAKTVTDRIDAHRGLAPTVRLGVERGEEDSLRVTLAPAAGEVGQADVNLFAYMPSAEVEITAGQNAGQTVRYTNVVTQWNTLAQWDGESELEFDFGPVPQGPLAVLVQRHGLGGILAAARVD</sequence>
<evidence type="ECO:0000313" key="3">
    <source>
        <dbReference type="Proteomes" id="UP000319255"/>
    </source>
</evidence>
<feature type="chain" id="PRO_5021212842" evidence="1">
    <location>
        <begin position="25"/>
        <end position="250"/>
    </location>
</feature>